<evidence type="ECO:0008006" key="4">
    <source>
        <dbReference type="Google" id="ProtNLM"/>
    </source>
</evidence>
<organism evidence="2 3">
    <name type="scientific">Actinomadura fulvescens</name>
    <dbReference type="NCBI Taxonomy" id="46160"/>
    <lineage>
        <taxon>Bacteria</taxon>
        <taxon>Bacillati</taxon>
        <taxon>Actinomycetota</taxon>
        <taxon>Actinomycetes</taxon>
        <taxon>Streptosporangiales</taxon>
        <taxon>Thermomonosporaceae</taxon>
        <taxon>Actinomadura</taxon>
    </lineage>
</organism>
<evidence type="ECO:0000256" key="1">
    <source>
        <dbReference type="SAM" id="Phobius"/>
    </source>
</evidence>
<keyword evidence="3" id="KW-1185">Reference proteome</keyword>
<keyword evidence="1" id="KW-1133">Transmembrane helix</keyword>
<dbReference type="EMBL" id="BAAATD010000001">
    <property type="protein sequence ID" value="GAA2581851.1"/>
    <property type="molecule type" value="Genomic_DNA"/>
</dbReference>
<dbReference type="Gene3D" id="3.40.50.150">
    <property type="entry name" value="Vaccinia Virus protein VP39"/>
    <property type="match status" value="1"/>
</dbReference>
<keyword evidence="1" id="KW-0812">Transmembrane</keyword>
<reference evidence="2 3" key="1">
    <citation type="journal article" date="2019" name="Int. J. Syst. Evol. Microbiol.">
        <title>The Global Catalogue of Microorganisms (GCM) 10K type strain sequencing project: providing services to taxonomists for standard genome sequencing and annotation.</title>
        <authorList>
            <consortium name="The Broad Institute Genomics Platform"/>
            <consortium name="The Broad Institute Genome Sequencing Center for Infectious Disease"/>
            <person name="Wu L."/>
            <person name="Ma J."/>
        </authorList>
    </citation>
    <scope>NUCLEOTIDE SEQUENCE [LARGE SCALE GENOMIC DNA]</scope>
    <source>
        <strain evidence="2 3">JCM 6833</strain>
    </source>
</reference>
<gene>
    <name evidence="2" type="ORF">GCM10010411_13190</name>
</gene>
<sequence length="534" mass="58830">MLDLVPRDLPVEAAMDLARVVDPRAYRADRIGLGRGAGHALLIDKAVAGRLGVTRRSGLGPGEMAEITVRAKQYAVGSAADLVVAEFTALHNREGRRTWLTALSVMVPQNFTVPRMIAASVIGYVLVLSGLLLDPLLGLLPIVAYSSVPYLVTAGLPLRPRDRRTAACLRLLLVPLSWWRTLRSPSTTWEQARAEQHEKSRAWHQQFLDPGFFEPRRGTCPWCGSAALGTHLVTRDTMMVKPGRFVLERCLDCRHIFQNPRLNAKGLQFYYRDVYDGLSAGNAEQIFSGQSHWYRERANLVAAHASPRTWLDVGAGHGHFCATAADVLPDTAFDGLDIGAGIEEAHRRNWVRHGLRGEFRALTSELAGRYDVVSMNHYLEHTTDPLAELDAAATTLRPGGHLLIELPDPDAWAGRFLRSFWIALLPPQHLHMIPLANLTAALTERGFAIISAERDGVRVEGDFTAAALVLANVLGPDPHRPWAPTRRTGTLRQILAYTAVVPLILTAILTDAAIRILRPKNSNSYRVLAQSPPP</sequence>
<dbReference type="InterPro" id="IPR029063">
    <property type="entry name" value="SAM-dependent_MTases_sf"/>
</dbReference>
<accession>A0ABN3PHE7</accession>
<proteinExistence type="predicted"/>
<dbReference type="SUPFAM" id="SSF53335">
    <property type="entry name" value="S-adenosyl-L-methionine-dependent methyltransferases"/>
    <property type="match status" value="1"/>
</dbReference>
<dbReference type="Pfam" id="PF13489">
    <property type="entry name" value="Methyltransf_23"/>
    <property type="match status" value="1"/>
</dbReference>
<feature type="transmembrane region" description="Helical" evidence="1">
    <location>
        <begin position="494"/>
        <end position="517"/>
    </location>
</feature>
<evidence type="ECO:0000313" key="2">
    <source>
        <dbReference type="EMBL" id="GAA2581851.1"/>
    </source>
</evidence>
<name>A0ABN3PHE7_9ACTN</name>
<evidence type="ECO:0000313" key="3">
    <source>
        <dbReference type="Proteomes" id="UP001501509"/>
    </source>
</evidence>
<protein>
    <recommendedName>
        <fullName evidence="4">Methyltransferase</fullName>
    </recommendedName>
</protein>
<keyword evidence="1" id="KW-0472">Membrane</keyword>
<comment type="caution">
    <text evidence="2">The sequence shown here is derived from an EMBL/GenBank/DDBJ whole genome shotgun (WGS) entry which is preliminary data.</text>
</comment>
<dbReference type="CDD" id="cd02440">
    <property type="entry name" value="AdoMet_MTases"/>
    <property type="match status" value="1"/>
</dbReference>
<dbReference type="Proteomes" id="UP001501509">
    <property type="component" value="Unassembled WGS sequence"/>
</dbReference>